<evidence type="ECO:0000259" key="10">
    <source>
        <dbReference type="Pfam" id="PF00251"/>
    </source>
</evidence>
<evidence type="ECO:0000256" key="4">
    <source>
        <dbReference type="ARBA" id="ARBA00019623"/>
    </source>
</evidence>
<comment type="subcellular location">
    <subcellularLocation>
        <location evidence="9">Cytoplasm</location>
    </subcellularLocation>
</comment>
<name>A0A830PM86_LACGA</name>
<dbReference type="GO" id="GO:0005985">
    <property type="term" value="P:sucrose metabolic process"/>
    <property type="evidence" value="ECO:0007669"/>
    <property type="project" value="UniProtKB-UniPathway"/>
</dbReference>
<evidence type="ECO:0000256" key="9">
    <source>
        <dbReference type="RuleBase" id="RU365015"/>
    </source>
</evidence>
<dbReference type="InterPro" id="IPR013148">
    <property type="entry name" value="Glyco_hydro_32_N"/>
</dbReference>
<keyword evidence="6 8" id="KW-0326">Glycosidase</keyword>
<comment type="catalytic activity">
    <reaction evidence="8">
        <text>Hydrolysis of terminal non-reducing beta-D-fructofuranoside residues in beta-D-fructofuranosides.</text>
        <dbReference type="EC" id="3.2.1.26"/>
    </reaction>
</comment>
<evidence type="ECO:0000256" key="1">
    <source>
        <dbReference type="ARBA" id="ARBA00004914"/>
    </source>
</evidence>
<dbReference type="Pfam" id="PF00251">
    <property type="entry name" value="Glyco_hydro_32N"/>
    <property type="match status" value="1"/>
</dbReference>
<dbReference type="Gene3D" id="2.60.120.560">
    <property type="entry name" value="Exo-inulinase, domain 1"/>
    <property type="match status" value="1"/>
</dbReference>
<feature type="domain" description="Glycosyl hydrolase family 32 N-terminal" evidence="10">
    <location>
        <begin position="63"/>
        <end position="372"/>
    </location>
</feature>
<evidence type="ECO:0000256" key="6">
    <source>
        <dbReference type="ARBA" id="ARBA00023295"/>
    </source>
</evidence>
<dbReference type="InterPro" id="IPR023296">
    <property type="entry name" value="Glyco_hydro_beta-prop_sf"/>
</dbReference>
<dbReference type="InterPro" id="IPR006232">
    <property type="entry name" value="Suc6P_hydrolase"/>
</dbReference>
<dbReference type="PANTHER" id="PTHR43101">
    <property type="entry name" value="BETA-FRUCTOSIDASE"/>
    <property type="match status" value="1"/>
</dbReference>
<evidence type="ECO:0000256" key="3">
    <source>
        <dbReference type="ARBA" id="ARBA00012758"/>
    </source>
</evidence>
<dbReference type="SMART" id="SM00640">
    <property type="entry name" value="Glyco_32"/>
    <property type="match status" value="1"/>
</dbReference>
<sequence>MYQYLPLFLDTISFLFYQNECVKMINRRKQFEYLVSNLKDIPKENLNKEKNSVKRSPYHQRIHIESLFGMLGDPNGFSYFNGYYHLFHQWFPMKYSTNPNYFQQGWFHWKSRNLVDWIPVGEAMNNDTVFDKYGVYSGSAIPINNKLFLMYNGNSWTNTDTDDWHRVPSQLGAYMNENDNVAKLANPLIKGPISGYTGHFRDPKIFKKNGKYYSIIGAQTKAKTGTVLIYESQNLKLWNKVGEIKTNFEKNGYMWECSDYFELDNKGVVLFCPQGLKSKGNQFLNAFQACYAIGNKLDFRNLYFEGKKYEEIDSGFDFYAPQTMIAPDGRRILSAWMSIMNSNSPLIKYHYDGCLIFPRELSVQNDKLIQKPVSEITKLYTTDYKGKRTISKNQEIIAGLVNCRDIKFDISTKYNNAISIIDLFADRKNTNHLRLVLNRMKNRFIVQRGKAGLEFEDEFGNERSCKLKVENSVSIRIIQDISSAEIFINNGENVFTMRVFVPKDQYHIFVKNVNGEVNVKYQIHQLRKMSSE</sequence>
<reference evidence="12 13" key="1">
    <citation type="journal article" date="2006" name="Proc. Natl. Acad. Sci. U.S.A.">
        <title>Comparative genomics of the lactic acid bacteria.</title>
        <authorList>
            <person name="Makarova K."/>
            <person name="Slesarev A."/>
            <person name="Wolf Y."/>
            <person name="Sorokin A."/>
            <person name="Mirkin B."/>
            <person name="Koonin E."/>
            <person name="Pavlov A."/>
            <person name="Pavlova N."/>
            <person name="Karamychev V."/>
            <person name="Polouchine N."/>
            <person name="Shakhova V."/>
            <person name="Grigoriev I."/>
            <person name="Lou Y."/>
            <person name="Rohksar D."/>
            <person name="Lucas S."/>
            <person name="Huang K."/>
            <person name="Goodstein D.M."/>
            <person name="Hawkins T."/>
            <person name="Plengvidhya V."/>
            <person name="Welker D."/>
            <person name="Hughes J."/>
            <person name="Goh Y."/>
            <person name="Benson A."/>
            <person name="Baldwin K."/>
            <person name="Lee J.H."/>
            <person name="Diaz-Muniz I."/>
            <person name="Dosti B."/>
            <person name="Smeianov V."/>
            <person name="Wechter W."/>
            <person name="Barabote R."/>
            <person name="Lorca G."/>
            <person name="Altermann E."/>
            <person name="Barrangou R."/>
            <person name="Ganesan B."/>
            <person name="Xie Y."/>
            <person name="Rawsthorne H."/>
            <person name="Tamir D."/>
            <person name="Parker C."/>
            <person name="Breidt F."/>
            <person name="Broadbent J."/>
            <person name="Hutkins R."/>
            <person name="O'Sullivan D."/>
            <person name="Steele J."/>
            <person name="Unlu G."/>
            <person name="Saier M."/>
            <person name="Klaenhammer T."/>
            <person name="Richardson P."/>
            <person name="Kozyavkin S."/>
            <person name="Weimer B."/>
            <person name="Mills D."/>
        </authorList>
    </citation>
    <scope>NUCLEOTIDE SEQUENCE [LARGE SCALE GENOMIC DNA]</scope>
    <source>
        <strain evidence="13">ATCC 33323 / DSM 20243 / BCRC 14619 / CIP 102991 / JCM 1131 / KCTC 3163 / NCIMB 11718 / NCTC 13722 / AM63</strain>
    </source>
</reference>
<keyword evidence="9" id="KW-0119">Carbohydrate metabolism</keyword>
<keyword evidence="5 8" id="KW-0378">Hydrolase</keyword>
<evidence type="ECO:0000256" key="7">
    <source>
        <dbReference type="ARBA" id="ARBA00033367"/>
    </source>
</evidence>
<feature type="domain" description="Glycosyl hydrolase family 32 C-terminal" evidence="11">
    <location>
        <begin position="401"/>
        <end position="522"/>
    </location>
</feature>
<dbReference type="UniPathway" id="UPA00238"/>
<dbReference type="SUPFAM" id="SSF75005">
    <property type="entry name" value="Arabinanase/levansucrase/invertase"/>
    <property type="match status" value="1"/>
</dbReference>
<dbReference type="EMBL" id="CP000413">
    <property type="protein sequence ID" value="ABJ59804.1"/>
    <property type="molecule type" value="Genomic_DNA"/>
</dbReference>
<evidence type="ECO:0000256" key="2">
    <source>
        <dbReference type="ARBA" id="ARBA00009902"/>
    </source>
</evidence>
<dbReference type="EC" id="3.2.1.26" evidence="3 8"/>
<gene>
    <name evidence="12" type="ordered locus">LGAS_0399</name>
</gene>
<dbReference type="Gene3D" id="2.115.10.20">
    <property type="entry name" value="Glycosyl hydrolase domain, family 43"/>
    <property type="match status" value="1"/>
</dbReference>
<evidence type="ECO:0000259" key="11">
    <source>
        <dbReference type="Pfam" id="PF08244"/>
    </source>
</evidence>
<evidence type="ECO:0000256" key="5">
    <source>
        <dbReference type="ARBA" id="ARBA00022801"/>
    </source>
</evidence>
<dbReference type="InterPro" id="IPR051214">
    <property type="entry name" value="GH32_Enzymes"/>
</dbReference>
<comment type="similarity">
    <text evidence="2 8">Belongs to the glycosyl hydrolase 32 family.</text>
</comment>
<accession>A0A830PM86</accession>
<keyword evidence="9" id="KW-0963">Cytoplasm</keyword>
<organism evidence="12 13">
    <name type="scientific">Lactobacillus gasseri (strain ATCC 33323 / DSM 20243 / BCRC 14619 / CIP 102991 / JCM 1131 / KCTC 3163 / NCIMB 11718 / NCTC 13722 / AM63)</name>
    <dbReference type="NCBI Taxonomy" id="324831"/>
    <lineage>
        <taxon>Bacteria</taxon>
        <taxon>Bacillati</taxon>
        <taxon>Bacillota</taxon>
        <taxon>Bacilli</taxon>
        <taxon>Lactobacillales</taxon>
        <taxon>Lactobacillaceae</taxon>
        <taxon>Lactobacillus</taxon>
    </lineage>
</organism>
<dbReference type="CDD" id="cd18623">
    <property type="entry name" value="GH32_ScrB-like"/>
    <property type="match status" value="1"/>
</dbReference>
<dbReference type="AlphaFoldDB" id="A0A830PM86"/>
<evidence type="ECO:0000256" key="8">
    <source>
        <dbReference type="RuleBase" id="RU362110"/>
    </source>
</evidence>
<protein>
    <recommendedName>
        <fullName evidence="4 8">Sucrose-6-phosphate hydrolase</fullName>
        <ecNumber evidence="3 8">3.2.1.26</ecNumber>
    </recommendedName>
    <alternativeName>
        <fullName evidence="7 9">Invertase</fullName>
    </alternativeName>
</protein>
<dbReference type="InterPro" id="IPR013320">
    <property type="entry name" value="ConA-like_dom_sf"/>
</dbReference>
<dbReference type="KEGG" id="lga:LGAS_0399"/>
<comment type="pathway">
    <text evidence="1 9">Glycan biosynthesis; sucrose metabolism.</text>
</comment>
<dbReference type="NCBIfam" id="TIGR01322">
    <property type="entry name" value="scrB_fam"/>
    <property type="match status" value="1"/>
</dbReference>
<dbReference type="GO" id="GO:0004564">
    <property type="term" value="F:beta-fructofuranosidase activity"/>
    <property type="evidence" value="ECO:0007669"/>
    <property type="project" value="UniProtKB-EC"/>
</dbReference>
<evidence type="ECO:0000313" key="12">
    <source>
        <dbReference type="EMBL" id="ABJ59804.1"/>
    </source>
</evidence>
<dbReference type="Proteomes" id="UP000000664">
    <property type="component" value="Chromosome"/>
</dbReference>
<dbReference type="GO" id="GO:0005737">
    <property type="term" value="C:cytoplasm"/>
    <property type="evidence" value="ECO:0007669"/>
    <property type="project" value="UniProtKB-SubCell"/>
</dbReference>
<evidence type="ECO:0000313" key="13">
    <source>
        <dbReference type="Proteomes" id="UP000000664"/>
    </source>
</evidence>
<proteinExistence type="inferred from homology"/>
<dbReference type="InterPro" id="IPR001362">
    <property type="entry name" value="Glyco_hydro_32"/>
</dbReference>
<dbReference type="InterPro" id="IPR013189">
    <property type="entry name" value="Glyco_hydro_32_C"/>
</dbReference>
<dbReference type="Pfam" id="PF08244">
    <property type="entry name" value="Glyco_hydro_32C"/>
    <property type="match status" value="1"/>
</dbReference>
<comment type="function">
    <text evidence="9">Enables the bacterium to metabolize sucrose as a sole carbon source.</text>
</comment>
<dbReference type="PANTHER" id="PTHR43101:SF1">
    <property type="entry name" value="BETA-FRUCTOSIDASE"/>
    <property type="match status" value="1"/>
</dbReference>
<dbReference type="SUPFAM" id="SSF49899">
    <property type="entry name" value="Concanavalin A-like lectins/glucanases"/>
    <property type="match status" value="1"/>
</dbReference>